<dbReference type="OrthoDB" id="442921at2759"/>
<dbReference type="InterPro" id="IPR022617">
    <property type="entry name" value="Rad60/SUMO-like_dom"/>
</dbReference>
<dbReference type="STRING" id="27342.A0A0H2RFN1"/>
<organism evidence="2 3">
    <name type="scientific">Schizopora paradoxa</name>
    <dbReference type="NCBI Taxonomy" id="27342"/>
    <lineage>
        <taxon>Eukaryota</taxon>
        <taxon>Fungi</taxon>
        <taxon>Dikarya</taxon>
        <taxon>Basidiomycota</taxon>
        <taxon>Agaricomycotina</taxon>
        <taxon>Agaricomycetes</taxon>
        <taxon>Hymenochaetales</taxon>
        <taxon>Schizoporaceae</taxon>
        <taxon>Schizopora</taxon>
    </lineage>
</organism>
<dbReference type="PANTHER" id="PTHR10562">
    <property type="entry name" value="SMALL UBIQUITIN-RELATED MODIFIER"/>
    <property type="match status" value="1"/>
</dbReference>
<dbReference type="EMBL" id="KQ086028">
    <property type="protein sequence ID" value="KLO10387.1"/>
    <property type="molecule type" value="Genomic_DNA"/>
</dbReference>
<dbReference type="Proteomes" id="UP000053477">
    <property type="component" value="Unassembled WGS sequence"/>
</dbReference>
<reference evidence="2 3" key="1">
    <citation type="submission" date="2015-04" db="EMBL/GenBank/DDBJ databases">
        <title>Complete genome sequence of Schizopora paradoxa KUC8140, a cosmopolitan wood degrader in East Asia.</title>
        <authorList>
            <consortium name="DOE Joint Genome Institute"/>
            <person name="Min B."/>
            <person name="Park H."/>
            <person name="Jang Y."/>
            <person name="Kim J.-J."/>
            <person name="Kim K.H."/>
            <person name="Pangilinan J."/>
            <person name="Lipzen A."/>
            <person name="Riley R."/>
            <person name="Grigoriev I.V."/>
            <person name="Spatafora J.W."/>
            <person name="Choi I.-G."/>
        </authorList>
    </citation>
    <scope>NUCLEOTIDE SEQUENCE [LARGE SCALE GENOMIC DNA]</scope>
    <source>
        <strain evidence="2 3">KUC8140</strain>
    </source>
</reference>
<dbReference type="InParanoid" id="A0A0H2RFN1"/>
<accession>A0A0H2RFN1</accession>
<dbReference type="PROSITE" id="PS50053">
    <property type="entry name" value="UBIQUITIN_2"/>
    <property type="match status" value="1"/>
</dbReference>
<dbReference type="Gene3D" id="3.10.20.90">
    <property type="entry name" value="Phosphatidylinositol 3-kinase Catalytic Subunit, Chain A, domain 1"/>
    <property type="match status" value="1"/>
</dbReference>
<feature type="domain" description="Ubiquitin-like" evidence="1">
    <location>
        <begin position="27"/>
        <end position="108"/>
    </location>
</feature>
<dbReference type="InterPro" id="IPR000626">
    <property type="entry name" value="Ubiquitin-like_dom"/>
</dbReference>
<keyword evidence="3" id="KW-1185">Reference proteome</keyword>
<dbReference type="Pfam" id="PF11976">
    <property type="entry name" value="Rad60-SLD"/>
    <property type="match status" value="1"/>
</dbReference>
<gene>
    <name evidence="2" type="ORF">SCHPADRAFT_522890</name>
</gene>
<evidence type="ECO:0000313" key="2">
    <source>
        <dbReference type="EMBL" id="KLO10387.1"/>
    </source>
</evidence>
<dbReference type="AlphaFoldDB" id="A0A0H2RFN1"/>
<dbReference type="SUPFAM" id="SSF54236">
    <property type="entry name" value="Ubiquitin-like"/>
    <property type="match status" value="1"/>
</dbReference>
<evidence type="ECO:0000259" key="1">
    <source>
        <dbReference type="PROSITE" id="PS50053"/>
    </source>
</evidence>
<proteinExistence type="predicted"/>
<protein>
    <recommendedName>
        <fullName evidence="1">Ubiquitin-like domain-containing protein</fullName>
    </recommendedName>
</protein>
<sequence>MSEDVKPDVKPDIQKIQLQVKFDGSTVKFAIKRTQTLEKVFNAAAVSFMLHSTSKSYKHSVFQKQFNTELKSMKFIYDGQRVRGEQTPDDLEMEDDDVIDAHLEQLGGGF</sequence>
<dbReference type="InterPro" id="IPR029071">
    <property type="entry name" value="Ubiquitin-like_domsf"/>
</dbReference>
<name>A0A0H2RFN1_9AGAM</name>
<evidence type="ECO:0000313" key="3">
    <source>
        <dbReference type="Proteomes" id="UP000053477"/>
    </source>
</evidence>